<name>A0A9D1QBX7_9BACT</name>
<feature type="binding site" evidence="4">
    <location>
        <position position="280"/>
    </location>
    <ligand>
        <name>Mn(2+)</name>
        <dbReference type="ChEBI" id="CHEBI:29035"/>
        <label>1</label>
    </ligand>
</feature>
<dbReference type="AlphaFoldDB" id="A0A9D1QBX7"/>
<feature type="binding site" evidence="4">
    <location>
        <position position="278"/>
    </location>
    <ligand>
        <name>Mn(2+)</name>
        <dbReference type="ChEBI" id="CHEBI:29035"/>
        <label>1</label>
    </ligand>
</feature>
<evidence type="ECO:0000256" key="3">
    <source>
        <dbReference type="ARBA" id="ARBA00022801"/>
    </source>
</evidence>
<dbReference type="PROSITE" id="PS01053">
    <property type="entry name" value="ARGINASE_1"/>
    <property type="match status" value="1"/>
</dbReference>
<evidence type="ECO:0000313" key="6">
    <source>
        <dbReference type="EMBL" id="HIW09921.1"/>
    </source>
</evidence>
<feature type="binding site" evidence="4">
    <location>
        <position position="187"/>
    </location>
    <ligand>
        <name>Mn(2+)</name>
        <dbReference type="ChEBI" id="CHEBI:29035"/>
        <label>1</label>
    </ligand>
</feature>
<keyword evidence="3 5" id="KW-0378">Hydrolase</keyword>
<feature type="binding site" evidence="4">
    <location>
        <position position="158"/>
    </location>
    <ligand>
        <name>Mn(2+)</name>
        <dbReference type="ChEBI" id="CHEBI:29035"/>
        <label>1</label>
    </ligand>
</feature>
<dbReference type="Pfam" id="PF00491">
    <property type="entry name" value="Arginase"/>
    <property type="match status" value="1"/>
</dbReference>
<dbReference type="PROSITE" id="PS51409">
    <property type="entry name" value="ARGINASE_2"/>
    <property type="match status" value="1"/>
</dbReference>
<dbReference type="GO" id="GO:0046872">
    <property type="term" value="F:metal ion binding"/>
    <property type="evidence" value="ECO:0007669"/>
    <property type="project" value="UniProtKB-KW"/>
</dbReference>
<dbReference type="EMBL" id="DXHL01000003">
    <property type="protein sequence ID" value="HIW09921.1"/>
    <property type="molecule type" value="Genomic_DNA"/>
</dbReference>
<sequence>MTGDNNLPLNFSPDDVGVANGNYFGLPFAVEQAELVLLSAPWDVTVSYNHGTAAAPEAIVEASTQVELRDVHYLEGWKRGIATMEADPWIASTGKALRTEAERVINHLEEGGATSDGEIAEALAAVNAGSQELNERIYRQAAEVLAGGRLAALVGGDHSTPLGLMRAVDERMAVRGERFGILHIDAHADLREAYEGFTYSHASIMYNALQLQQLERLVQVGIRDYCGAERELATESNGRIVQFDDYTLARNGFEGMSWREQCAAVVAQLPQNVYVSFDIDGLSPDNCPGTGTPVPGGLSYREAVYLLVQVVESGRSIVGFDLTEVAPSEGDGEWNANVGARILYKLCNLTLLSHKKE</sequence>
<keyword evidence="4" id="KW-0464">Manganese</keyword>
<dbReference type="InterPro" id="IPR006035">
    <property type="entry name" value="Ureohydrolase"/>
</dbReference>
<dbReference type="PIRSF" id="PIRSF036979">
    <property type="entry name" value="Arginase"/>
    <property type="match status" value="1"/>
</dbReference>
<evidence type="ECO:0000256" key="1">
    <source>
        <dbReference type="ARBA" id="ARBA00009227"/>
    </source>
</evidence>
<dbReference type="InterPro" id="IPR020855">
    <property type="entry name" value="Ureohydrolase_Mn_BS"/>
</dbReference>
<dbReference type="SUPFAM" id="SSF52768">
    <property type="entry name" value="Arginase/deacetylase"/>
    <property type="match status" value="1"/>
</dbReference>
<accession>A0A9D1QBX7</accession>
<evidence type="ECO:0000313" key="7">
    <source>
        <dbReference type="Proteomes" id="UP000823926"/>
    </source>
</evidence>
<dbReference type="GO" id="GO:0033389">
    <property type="term" value="P:putrescine biosynthetic process from arginine, via agmatine"/>
    <property type="evidence" value="ECO:0007669"/>
    <property type="project" value="TreeGrafter"/>
</dbReference>
<reference evidence="6" key="1">
    <citation type="journal article" date="2021" name="PeerJ">
        <title>Extensive microbial diversity within the chicken gut microbiome revealed by metagenomics and culture.</title>
        <authorList>
            <person name="Gilroy R."/>
            <person name="Ravi A."/>
            <person name="Getino M."/>
            <person name="Pursley I."/>
            <person name="Horton D.L."/>
            <person name="Alikhan N.F."/>
            <person name="Baker D."/>
            <person name="Gharbi K."/>
            <person name="Hall N."/>
            <person name="Watson M."/>
            <person name="Adriaenssens E.M."/>
            <person name="Foster-Nyarko E."/>
            <person name="Jarju S."/>
            <person name="Secka A."/>
            <person name="Antonio M."/>
            <person name="Oren A."/>
            <person name="Chaudhuri R.R."/>
            <person name="La Ragione R."/>
            <person name="Hildebrand F."/>
            <person name="Pallen M.J."/>
        </authorList>
    </citation>
    <scope>NUCLEOTIDE SEQUENCE</scope>
    <source>
        <strain evidence="6">ChiBcec15-1070</strain>
    </source>
</reference>
<reference evidence="6" key="2">
    <citation type="submission" date="2021-04" db="EMBL/GenBank/DDBJ databases">
        <authorList>
            <person name="Gilroy R."/>
        </authorList>
    </citation>
    <scope>NUCLEOTIDE SEQUENCE</scope>
    <source>
        <strain evidence="6">ChiBcec15-1070</strain>
    </source>
</reference>
<dbReference type="InterPro" id="IPR023696">
    <property type="entry name" value="Ureohydrolase_dom_sf"/>
</dbReference>
<dbReference type="PRINTS" id="PR00116">
    <property type="entry name" value="ARGINASE"/>
</dbReference>
<dbReference type="Gene3D" id="3.40.800.10">
    <property type="entry name" value="Ureohydrolase domain"/>
    <property type="match status" value="1"/>
</dbReference>
<protein>
    <submittedName>
        <fullName evidence="6">Agmatinase family protein</fullName>
    </submittedName>
</protein>
<feature type="binding site" evidence="4">
    <location>
        <position position="185"/>
    </location>
    <ligand>
        <name>Mn(2+)</name>
        <dbReference type="ChEBI" id="CHEBI:29035"/>
        <label>1</label>
    </ligand>
</feature>
<comment type="similarity">
    <text evidence="1">Belongs to the arginase family. Agmatinase subfamily.</text>
</comment>
<comment type="cofactor">
    <cofactor evidence="4">
        <name>Mn(2+)</name>
        <dbReference type="ChEBI" id="CHEBI:29035"/>
    </cofactor>
    <text evidence="4">Binds 2 manganese ions per subunit.</text>
</comment>
<comment type="caution">
    <text evidence="6">The sequence shown here is derived from an EMBL/GenBank/DDBJ whole genome shotgun (WGS) entry which is preliminary data.</text>
</comment>
<dbReference type="Proteomes" id="UP000823926">
    <property type="component" value="Unassembled WGS sequence"/>
</dbReference>
<dbReference type="CDD" id="cd11593">
    <property type="entry name" value="Agmatinase-like_2"/>
    <property type="match status" value="1"/>
</dbReference>
<dbReference type="GO" id="GO:0008783">
    <property type="term" value="F:agmatinase activity"/>
    <property type="evidence" value="ECO:0007669"/>
    <property type="project" value="TreeGrafter"/>
</dbReference>
<gene>
    <name evidence="6" type="ORF">H9888_00320</name>
</gene>
<proteinExistence type="inferred from homology"/>
<organism evidence="6 7">
    <name type="scientific">Candidatus Rikenella faecigallinarum</name>
    <dbReference type="NCBI Taxonomy" id="2838745"/>
    <lineage>
        <taxon>Bacteria</taxon>
        <taxon>Pseudomonadati</taxon>
        <taxon>Bacteroidota</taxon>
        <taxon>Bacteroidia</taxon>
        <taxon>Bacteroidales</taxon>
        <taxon>Rikenellaceae</taxon>
        <taxon>Rikenella</taxon>
    </lineage>
</organism>
<evidence type="ECO:0000256" key="4">
    <source>
        <dbReference type="PIRSR" id="PIRSR036979-1"/>
    </source>
</evidence>
<evidence type="ECO:0000256" key="2">
    <source>
        <dbReference type="ARBA" id="ARBA00022723"/>
    </source>
</evidence>
<evidence type="ECO:0000256" key="5">
    <source>
        <dbReference type="RuleBase" id="RU003684"/>
    </source>
</evidence>
<keyword evidence="2 4" id="KW-0479">Metal-binding</keyword>
<feature type="binding site" evidence="4">
    <location>
        <position position="189"/>
    </location>
    <ligand>
        <name>Mn(2+)</name>
        <dbReference type="ChEBI" id="CHEBI:29035"/>
        <label>1</label>
    </ligand>
</feature>
<dbReference type="PANTHER" id="PTHR11358:SF26">
    <property type="entry name" value="GUANIDINO ACID HYDROLASE, MITOCHONDRIAL"/>
    <property type="match status" value="1"/>
</dbReference>
<dbReference type="PANTHER" id="PTHR11358">
    <property type="entry name" value="ARGINASE/AGMATINASE"/>
    <property type="match status" value="1"/>
</dbReference>